<evidence type="ECO:0000313" key="2">
    <source>
        <dbReference type="EnsemblPlants" id="Solyc08g006875.1.1"/>
    </source>
</evidence>
<evidence type="ECO:0000313" key="3">
    <source>
        <dbReference type="Proteomes" id="UP000004994"/>
    </source>
</evidence>
<keyword evidence="1" id="KW-0812">Transmembrane</keyword>
<keyword evidence="1" id="KW-1133">Transmembrane helix</keyword>
<organism evidence="2">
    <name type="scientific">Solanum lycopersicum</name>
    <name type="common">Tomato</name>
    <name type="synonym">Lycopersicon esculentum</name>
    <dbReference type="NCBI Taxonomy" id="4081"/>
    <lineage>
        <taxon>Eukaryota</taxon>
        <taxon>Viridiplantae</taxon>
        <taxon>Streptophyta</taxon>
        <taxon>Embryophyta</taxon>
        <taxon>Tracheophyta</taxon>
        <taxon>Spermatophyta</taxon>
        <taxon>Magnoliopsida</taxon>
        <taxon>eudicotyledons</taxon>
        <taxon>Gunneridae</taxon>
        <taxon>Pentapetalae</taxon>
        <taxon>asterids</taxon>
        <taxon>lamiids</taxon>
        <taxon>Solanales</taxon>
        <taxon>Solanaceae</taxon>
        <taxon>Solanoideae</taxon>
        <taxon>Solaneae</taxon>
        <taxon>Solanum</taxon>
        <taxon>Solanum subgen. Lycopersicon</taxon>
    </lineage>
</organism>
<protein>
    <submittedName>
        <fullName evidence="2">Uncharacterized protein</fullName>
    </submittedName>
</protein>
<dbReference type="EnsemblPlants" id="Solyc08g006875.1.1">
    <property type="protein sequence ID" value="Solyc08g006875.1.1"/>
    <property type="gene ID" value="Solyc08g006875.1"/>
</dbReference>
<evidence type="ECO:0000256" key="1">
    <source>
        <dbReference type="SAM" id="Phobius"/>
    </source>
</evidence>
<keyword evidence="3" id="KW-1185">Reference proteome</keyword>
<dbReference type="InParanoid" id="A0A3Q7HHK5"/>
<keyword evidence="1" id="KW-0472">Membrane</keyword>
<feature type="transmembrane region" description="Helical" evidence="1">
    <location>
        <begin position="15"/>
        <end position="34"/>
    </location>
</feature>
<dbReference type="Gramene" id="Solyc08g006875.1.1">
    <property type="protein sequence ID" value="Solyc08g006875.1.1"/>
    <property type="gene ID" value="Solyc08g006875.1"/>
</dbReference>
<reference evidence="2" key="1">
    <citation type="journal article" date="2012" name="Nature">
        <title>The tomato genome sequence provides insights into fleshy fruit evolution.</title>
        <authorList>
            <consortium name="Tomato Genome Consortium"/>
        </authorList>
    </citation>
    <scope>NUCLEOTIDE SEQUENCE [LARGE SCALE GENOMIC DNA]</scope>
    <source>
        <strain evidence="2">cv. Heinz 1706</strain>
    </source>
</reference>
<dbReference type="AlphaFoldDB" id="A0A3Q7HHK5"/>
<sequence>MAFCYKRFLGSMMHCLNNFFMFFCGSSPFIFISLDDFDTFCFSGNTWATTFKLRTCKTYDIKGKIAWGDLAGIKRSLTEASSSFKLILFTSSSLDESSAPTRIATFSNLSKKQHEQDHVILEGSIDVLDAIESIHLPTTFRSSDHGRRDLVVCRTIIESFQLRKTLELRNTSILKIRFPRSTSSAISRYSAAQRAATTLYGLRNSLHLLLKQAFAACCSWTTEETGKPNQYKLVSPSQGTRISININS</sequence>
<name>A0A3Q7HHK5_SOLLC</name>
<proteinExistence type="predicted"/>
<accession>A0A3Q7HHK5</accession>
<reference evidence="2" key="2">
    <citation type="submission" date="2019-01" db="UniProtKB">
        <authorList>
            <consortium name="EnsemblPlants"/>
        </authorList>
    </citation>
    <scope>IDENTIFICATION</scope>
    <source>
        <strain evidence="2">cv. Heinz 1706</strain>
    </source>
</reference>
<dbReference type="Proteomes" id="UP000004994">
    <property type="component" value="Chromosome 8"/>
</dbReference>